<organism evidence="1 2">
    <name type="scientific">Dreissena polymorpha</name>
    <name type="common">Zebra mussel</name>
    <name type="synonym">Mytilus polymorpha</name>
    <dbReference type="NCBI Taxonomy" id="45954"/>
    <lineage>
        <taxon>Eukaryota</taxon>
        <taxon>Metazoa</taxon>
        <taxon>Spiralia</taxon>
        <taxon>Lophotrochozoa</taxon>
        <taxon>Mollusca</taxon>
        <taxon>Bivalvia</taxon>
        <taxon>Autobranchia</taxon>
        <taxon>Heteroconchia</taxon>
        <taxon>Euheterodonta</taxon>
        <taxon>Imparidentia</taxon>
        <taxon>Neoheterodontei</taxon>
        <taxon>Myida</taxon>
        <taxon>Dreissenoidea</taxon>
        <taxon>Dreissenidae</taxon>
        <taxon>Dreissena</taxon>
    </lineage>
</organism>
<comment type="caution">
    <text evidence="1">The sequence shown here is derived from an EMBL/GenBank/DDBJ whole genome shotgun (WGS) entry which is preliminary data.</text>
</comment>
<dbReference type="AlphaFoldDB" id="A0A9D4BMF3"/>
<keyword evidence="2" id="KW-1185">Reference proteome</keyword>
<evidence type="ECO:0000313" key="2">
    <source>
        <dbReference type="Proteomes" id="UP000828390"/>
    </source>
</evidence>
<protein>
    <submittedName>
        <fullName evidence="1">Uncharacterized protein</fullName>
    </submittedName>
</protein>
<dbReference type="Proteomes" id="UP000828390">
    <property type="component" value="Unassembled WGS sequence"/>
</dbReference>
<reference evidence="1" key="1">
    <citation type="journal article" date="2019" name="bioRxiv">
        <title>The Genome of the Zebra Mussel, Dreissena polymorpha: A Resource for Invasive Species Research.</title>
        <authorList>
            <person name="McCartney M.A."/>
            <person name="Auch B."/>
            <person name="Kono T."/>
            <person name="Mallez S."/>
            <person name="Zhang Y."/>
            <person name="Obille A."/>
            <person name="Becker A."/>
            <person name="Abrahante J.E."/>
            <person name="Garbe J."/>
            <person name="Badalamenti J.P."/>
            <person name="Herman A."/>
            <person name="Mangelson H."/>
            <person name="Liachko I."/>
            <person name="Sullivan S."/>
            <person name="Sone E.D."/>
            <person name="Koren S."/>
            <person name="Silverstein K.A.T."/>
            <person name="Beckman K.B."/>
            <person name="Gohl D.M."/>
        </authorList>
    </citation>
    <scope>NUCLEOTIDE SEQUENCE</scope>
    <source>
        <strain evidence="1">Duluth1</strain>
        <tissue evidence="1">Whole animal</tissue>
    </source>
</reference>
<gene>
    <name evidence="1" type="ORF">DPMN_075344</name>
</gene>
<proteinExistence type="predicted"/>
<accession>A0A9D4BMF3</accession>
<evidence type="ECO:0000313" key="1">
    <source>
        <dbReference type="EMBL" id="KAH3700368.1"/>
    </source>
</evidence>
<sequence length="50" mass="5840">MLCGRQSKALDRSIRMAATYWLESKAFFQSSTSLRMVVWHPCPLRKADKH</sequence>
<reference evidence="1" key="2">
    <citation type="submission" date="2020-11" db="EMBL/GenBank/DDBJ databases">
        <authorList>
            <person name="McCartney M.A."/>
            <person name="Auch B."/>
            <person name="Kono T."/>
            <person name="Mallez S."/>
            <person name="Becker A."/>
            <person name="Gohl D.M."/>
            <person name="Silverstein K.A.T."/>
            <person name="Koren S."/>
            <person name="Bechman K.B."/>
            <person name="Herman A."/>
            <person name="Abrahante J.E."/>
            <person name="Garbe J."/>
        </authorList>
    </citation>
    <scope>NUCLEOTIDE SEQUENCE</scope>
    <source>
        <strain evidence="1">Duluth1</strain>
        <tissue evidence="1">Whole animal</tissue>
    </source>
</reference>
<dbReference type="EMBL" id="JAIWYP010000015">
    <property type="protein sequence ID" value="KAH3700368.1"/>
    <property type="molecule type" value="Genomic_DNA"/>
</dbReference>
<name>A0A9D4BMF3_DREPO</name>